<evidence type="ECO:0000259" key="12">
    <source>
        <dbReference type="Pfam" id="PF13954"/>
    </source>
</evidence>
<gene>
    <name evidence="13" type="ORF">VSF3289_04720</name>
</gene>
<keyword evidence="9 10" id="KW-0998">Cell outer membrane</keyword>
<dbReference type="Gene3D" id="2.60.40.2610">
    <property type="entry name" value="Outer membrane usher protein FimD, plug domain"/>
    <property type="match status" value="1"/>
</dbReference>
<dbReference type="InterPro" id="IPR025885">
    <property type="entry name" value="PapC_N"/>
</dbReference>
<keyword evidence="3 10" id="KW-0813">Transport</keyword>
<dbReference type="InterPro" id="IPR000015">
    <property type="entry name" value="Fimb_usher"/>
</dbReference>
<keyword evidence="8 10" id="KW-0472">Membrane</keyword>
<dbReference type="OrthoDB" id="6554712at2"/>
<evidence type="ECO:0000256" key="2">
    <source>
        <dbReference type="ARBA" id="ARBA00008064"/>
    </source>
</evidence>
<dbReference type="GO" id="GO:0015473">
    <property type="term" value="F:fimbrial usher porin activity"/>
    <property type="evidence" value="ECO:0007669"/>
    <property type="project" value="InterPro"/>
</dbReference>
<feature type="domain" description="PapC N-terminal" evidence="12">
    <location>
        <begin position="26"/>
        <end position="161"/>
    </location>
</feature>
<keyword evidence="6 10" id="KW-0812">Transmembrane</keyword>
<dbReference type="GO" id="GO:0009279">
    <property type="term" value="C:cell outer membrane"/>
    <property type="evidence" value="ECO:0007669"/>
    <property type="project" value="UniProtKB-SubCell"/>
</dbReference>
<accession>A0A1E3WID8</accession>
<dbReference type="EMBL" id="MDCJ01000007">
    <property type="protein sequence ID" value="ODS05579.1"/>
    <property type="molecule type" value="Genomic_DNA"/>
</dbReference>
<keyword evidence="4" id="KW-1134">Transmembrane beta strand</keyword>
<comment type="subcellular location">
    <subcellularLocation>
        <location evidence="1 10">Cell outer membrane</location>
        <topology evidence="1 10">Multi-pass membrane protein</topology>
    </subcellularLocation>
</comment>
<feature type="chain" id="PRO_5009139379" evidence="11">
    <location>
        <begin position="24"/>
        <end position="782"/>
    </location>
</feature>
<dbReference type="PANTHER" id="PTHR30451:SF21">
    <property type="entry name" value="FIMBRIAL USHER DOMAIN-CONTAINING PROTEIN YDET-RELATED"/>
    <property type="match status" value="1"/>
</dbReference>
<evidence type="ECO:0000256" key="5">
    <source>
        <dbReference type="ARBA" id="ARBA00022558"/>
    </source>
</evidence>
<evidence type="ECO:0000256" key="11">
    <source>
        <dbReference type="SAM" id="SignalP"/>
    </source>
</evidence>
<dbReference type="InterPro" id="IPR042186">
    <property type="entry name" value="FimD_plug_dom"/>
</dbReference>
<dbReference type="PANTHER" id="PTHR30451">
    <property type="entry name" value="OUTER MEMBRANE USHER PROTEIN"/>
    <property type="match status" value="1"/>
</dbReference>
<name>A0A1E3WID8_9VIBR</name>
<dbReference type="Gene3D" id="3.10.20.410">
    <property type="match status" value="1"/>
</dbReference>
<dbReference type="AlphaFoldDB" id="A0A1E3WID8"/>
<reference evidence="13 14" key="1">
    <citation type="submission" date="2016-08" db="EMBL/GenBank/DDBJ databases">
        <title>Genome sequencing of Vibrio scophthalmi strain FP3289, an isolated from Paralichthys olivaceus.</title>
        <authorList>
            <person name="Han H.-J."/>
        </authorList>
    </citation>
    <scope>NUCLEOTIDE SEQUENCE [LARGE SCALE GENOMIC DNA]</scope>
    <source>
        <strain evidence="13 14">FP3289</strain>
    </source>
</reference>
<keyword evidence="7 11" id="KW-0732">Signal</keyword>
<feature type="signal peptide" evidence="11">
    <location>
        <begin position="1"/>
        <end position="23"/>
    </location>
</feature>
<protein>
    <submittedName>
        <fullName evidence="13">Outer membrane usher protein FaeD</fullName>
    </submittedName>
</protein>
<dbReference type="Proteomes" id="UP000095131">
    <property type="component" value="Unassembled WGS sequence"/>
</dbReference>
<dbReference type="GO" id="GO:0009297">
    <property type="term" value="P:pilus assembly"/>
    <property type="evidence" value="ECO:0007669"/>
    <property type="project" value="InterPro"/>
</dbReference>
<comment type="similarity">
    <text evidence="2 10">Belongs to the fimbrial export usher family.</text>
</comment>
<sequence length="782" mass="85336">MNTKLKYLSIGVFMALHSLPLHAVEFDWNFVRGGVQDDAAWESLTNKFVPGRYLVDVELNGQHLGKRLVTIDLEDTDELCLDKQWFDDAKVYINTDFYASHFNEVRQCYFIERGDSTQIAFDFSTQKLTFSLPQKGLIKRDSEELIWDYGIPALRMNYSANVNVNDIDTTIYGSLGLLGNVGRWVATSSVNMSEDSVDMSTVTASRALYDFKADLTVGRTYTGNSLVGGAGLTGIGVVSNSSMRPNDLGYTPVFSGVASSHARVTLSQNGRSVYSEMVPPGPFEIADVSLLSSGDITMTVTENDGSVTTRLYPLTIMPNMLNPGEIEYGVYSGVRNIDSDELGGLFVAGNVGYGFDVVTLKSSALLHNKYGAIGVGLVSGLGDLGSLGVEGAYSHAQYDDHSLRSGGKVSVTYAKTFSKSTDLQLIGAQYTSINYTEFSQFTPWEIEEQVSNKQKTQYELSLSHQLTDHVSTGLSAWHRIYWGDTEDGTGINARMSARFDYFSLSFGANYNRVGEDDSYSASLSASVPFDVFDTKFSSFSGVTINGNGHESYTTGVSSNISERVNYAASVGWSGSDDKTYSLQTGYHGDRIALNGQLSKTGNRTTGSGSMSGSVIVLPTENDVIFTRNISDTIVIANVADTEGVEFMSSPYPSNARGNAVVPVSAYYENRVTLSGDTLPIDIELLSTEKQVLPTERAVVYMPFESVKVKRYLFQIKEHNGQFVPSGSWAESQTGVPLGFVTQNGILFVNSVDELDGFNIGACVISHSKIKETTQLQEVMCEK</sequence>
<evidence type="ECO:0000256" key="7">
    <source>
        <dbReference type="ARBA" id="ARBA00022729"/>
    </source>
</evidence>
<comment type="caution">
    <text evidence="13">The sequence shown here is derived from an EMBL/GenBank/DDBJ whole genome shotgun (WGS) entry which is preliminary data.</text>
</comment>
<evidence type="ECO:0000256" key="4">
    <source>
        <dbReference type="ARBA" id="ARBA00022452"/>
    </source>
</evidence>
<evidence type="ECO:0000256" key="8">
    <source>
        <dbReference type="ARBA" id="ARBA00023136"/>
    </source>
</evidence>
<evidence type="ECO:0000313" key="13">
    <source>
        <dbReference type="EMBL" id="ODS05579.1"/>
    </source>
</evidence>
<dbReference type="Gene3D" id="2.60.40.3110">
    <property type="match status" value="1"/>
</dbReference>
<evidence type="ECO:0000256" key="3">
    <source>
        <dbReference type="ARBA" id="ARBA00022448"/>
    </source>
</evidence>
<evidence type="ECO:0000313" key="14">
    <source>
        <dbReference type="Proteomes" id="UP000095131"/>
    </source>
</evidence>
<dbReference type="SUPFAM" id="SSF141729">
    <property type="entry name" value="FimD N-terminal domain-like"/>
    <property type="match status" value="1"/>
</dbReference>
<proteinExistence type="inferred from homology"/>
<keyword evidence="5 10" id="KW-1029">Fimbrium biogenesis</keyword>
<dbReference type="NCBIfam" id="NF011760">
    <property type="entry name" value="PRK15213.1"/>
    <property type="match status" value="1"/>
</dbReference>
<evidence type="ECO:0000256" key="9">
    <source>
        <dbReference type="ARBA" id="ARBA00023237"/>
    </source>
</evidence>
<evidence type="ECO:0000256" key="1">
    <source>
        <dbReference type="ARBA" id="ARBA00004571"/>
    </source>
</evidence>
<dbReference type="Pfam" id="PF13954">
    <property type="entry name" value="PapC_N"/>
    <property type="match status" value="1"/>
</dbReference>
<dbReference type="InterPro" id="IPR018030">
    <property type="entry name" value="Fimbrial_membr_usher_CS"/>
</dbReference>
<dbReference type="RefSeq" id="WP_083239705.1">
    <property type="nucleotide sequence ID" value="NZ_MDCJ01000007.1"/>
</dbReference>
<evidence type="ECO:0000256" key="10">
    <source>
        <dbReference type="RuleBase" id="RU003884"/>
    </source>
</evidence>
<dbReference type="PATRIC" id="fig|45658.8.peg.4724"/>
<evidence type="ECO:0000256" key="6">
    <source>
        <dbReference type="ARBA" id="ARBA00022692"/>
    </source>
</evidence>
<dbReference type="InterPro" id="IPR037224">
    <property type="entry name" value="PapC_N_sf"/>
</dbReference>
<organism evidence="13 14">
    <name type="scientific">Vibrio scophthalmi</name>
    <dbReference type="NCBI Taxonomy" id="45658"/>
    <lineage>
        <taxon>Bacteria</taxon>
        <taxon>Pseudomonadati</taxon>
        <taxon>Pseudomonadota</taxon>
        <taxon>Gammaproteobacteria</taxon>
        <taxon>Vibrionales</taxon>
        <taxon>Vibrionaceae</taxon>
        <taxon>Vibrio</taxon>
    </lineage>
</organism>
<dbReference type="Pfam" id="PF00577">
    <property type="entry name" value="Usher"/>
    <property type="match status" value="1"/>
</dbReference>
<dbReference type="PROSITE" id="PS01151">
    <property type="entry name" value="FIMBRIAL_USHER"/>
    <property type="match status" value="1"/>
</dbReference>